<dbReference type="PANTHER" id="PTHR15503:SF22">
    <property type="entry name" value="TRANSPOSON TY3-I GAG POLYPROTEIN"/>
    <property type="match status" value="1"/>
</dbReference>
<feature type="compositionally biased region" description="Polar residues" evidence="1">
    <location>
        <begin position="1"/>
        <end position="14"/>
    </location>
</feature>
<feature type="region of interest" description="Disordered" evidence="1">
    <location>
        <begin position="221"/>
        <end position="272"/>
    </location>
</feature>
<gene>
    <name evidence="2" type="ORF">HRI_003898200</name>
</gene>
<feature type="compositionally biased region" description="Pro residues" evidence="1">
    <location>
        <begin position="230"/>
        <end position="242"/>
    </location>
</feature>
<evidence type="ECO:0008006" key="4">
    <source>
        <dbReference type="Google" id="ProtNLM"/>
    </source>
</evidence>
<dbReference type="SUPFAM" id="SSF50630">
    <property type="entry name" value="Acid proteases"/>
    <property type="match status" value="1"/>
</dbReference>
<organism evidence="2 3">
    <name type="scientific">Hibiscus trionum</name>
    <name type="common">Flower of an hour</name>
    <dbReference type="NCBI Taxonomy" id="183268"/>
    <lineage>
        <taxon>Eukaryota</taxon>
        <taxon>Viridiplantae</taxon>
        <taxon>Streptophyta</taxon>
        <taxon>Embryophyta</taxon>
        <taxon>Tracheophyta</taxon>
        <taxon>Spermatophyta</taxon>
        <taxon>Magnoliopsida</taxon>
        <taxon>eudicotyledons</taxon>
        <taxon>Gunneridae</taxon>
        <taxon>Pentapetalae</taxon>
        <taxon>rosids</taxon>
        <taxon>malvids</taxon>
        <taxon>Malvales</taxon>
        <taxon>Malvaceae</taxon>
        <taxon>Malvoideae</taxon>
        <taxon>Hibiscus</taxon>
    </lineage>
</organism>
<proteinExistence type="predicted"/>
<reference evidence="2" key="1">
    <citation type="submission" date="2023-05" db="EMBL/GenBank/DDBJ databases">
        <title>Genome and transcriptome analyses reveal genes involved in the formation of fine ridges on petal epidermal cells in Hibiscus trionum.</title>
        <authorList>
            <person name="Koshimizu S."/>
            <person name="Masuda S."/>
            <person name="Ishii T."/>
            <person name="Shirasu K."/>
            <person name="Hoshino A."/>
            <person name="Arita M."/>
        </authorList>
    </citation>
    <scope>NUCLEOTIDE SEQUENCE</scope>
    <source>
        <strain evidence="2">Hamamatsu line</strain>
    </source>
</reference>
<dbReference type="AlphaFoldDB" id="A0A9W7MJR8"/>
<accession>A0A9W7MJR8</accession>
<sequence>MVNNSETLRSLQETSSRHDQTLTSIEDKLAKQEHWNATTQTTLQEMSLLLQNMSAQIGIAASPSATGDLTADSTTHRSKAKVRSTSDDGFPFPPKPVQVELPIFTGEDPEEWIASAQDFFDFYGTDDHHRVTMASFRMTGTAKKWFWWMQQQRQPATVAEYQSRFEDLALHTHNLSDAFLVDCFTSGLRPDIKNEVLSHRSTSMSEVQALARFHEARLQDRRSLGHPPSTKLPPLLPTPAPSPLDTRGHASRPPSSDQHLPSPTSARRISSAEARERRLKGLCYYCDERYAPGHKCKMPQLFSLDDETPEVESPCPTSDQCPVLENSPSSPTFGAENFTVSFNALAGYHTPTTLRVQGTIRGKPVRILIDGGSTHNFIQSCVAKYLGLSVTATPTFNVLVGNGQRLPNEGCARDAAVSVQDTELITDFYILPLEGADVVLGVAWMTTLGPVTMDFSKLTFEFKHGNSQICWQGGKEFGPQQIQLNSLRRLMDTRAIAEFFQLHLEDTKTQSTLELHVDLRELITEFASVFEAAPTLPPPRTTDHAIHLTPASQPVNVRPYRYPYF</sequence>
<keyword evidence="3" id="KW-1185">Reference proteome</keyword>
<feature type="compositionally biased region" description="Polar residues" evidence="1">
    <location>
        <begin position="64"/>
        <end position="73"/>
    </location>
</feature>
<dbReference type="CDD" id="cd00303">
    <property type="entry name" value="retropepsin_like"/>
    <property type="match status" value="1"/>
</dbReference>
<dbReference type="EMBL" id="BSYR01000036">
    <property type="protein sequence ID" value="GMJ02290.1"/>
    <property type="molecule type" value="Genomic_DNA"/>
</dbReference>
<evidence type="ECO:0000313" key="2">
    <source>
        <dbReference type="EMBL" id="GMJ02290.1"/>
    </source>
</evidence>
<dbReference type="InterPro" id="IPR032567">
    <property type="entry name" value="RTL1-rel"/>
</dbReference>
<dbReference type="Pfam" id="PF08284">
    <property type="entry name" value="RVP_2"/>
    <property type="match status" value="1"/>
</dbReference>
<protein>
    <recommendedName>
        <fullName evidence="4">Retrotransposon gag domain-containing protein</fullName>
    </recommendedName>
</protein>
<dbReference type="Gene3D" id="2.40.70.10">
    <property type="entry name" value="Acid Proteases"/>
    <property type="match status" value="1"/>
</dbReference>
<feature type="region of interest" description="Disordered" evidence="1">
    <location>
        <begin position="64"/>
        <end position="92"/>
    </location>
</feature>
<evidence type="ECO:0000313" key="3">
    <source>
        <dbReference type="Proteomes" id="UP001165190"/>
    </source>
</evidence>
<dbReference type="Proteomes" id="UP001165190">
    <property type="component" value="Unassembled WGS sequence"/>
</dbReference>
<evidence type="ECO:0000256" key="1">
    <source>
        <dbReference type="SAM" id="MobiDB-lite"/>
    </source>
</evidence>
<feature type="compositionally biased region" description="Polar residues" evidence="1">
    <location>
        <begin position="253"/>
        <end position="264"/>
    </location>
</feature>
<dbReference type="OrthoDB" id="1749531at2759"/>
<feature type="region of interest" description="Disordered" evidence="1">
    <location>
        <begin position="1"/>
        <end position="21"/>
    </location>
</feature>
<dbReference type="PANTHER" id="PTHR15503">
    <property type="entry name" value="LDOC1 RELATED"/>
    <property type="match status" value="1"/>
</dbReference>
<comment type="caution">
    <text evidence="2">The sequence shown here is derived from an EMBL/GenBank/DDBJ whole genome shotgun (WGS) entry which is preliminary data.</text>
</comment>
<name>A0A9W7MJR8_HIBTR</name>
<dbReference type="InterPro" id="IPR021109">
    <property type="entry name" value="Peptidase_aspartic_dom_sf"/>
</dbReference>